<dbReference type="eggNOG" id="ENOG502RUCD">
    <property type="taxonomic scope" value="Eukaryota"/>
</dbReference>
<reference evidence="1 2" key="1">
    <citation type="submission" date="2006-10" db="EMBL/GenBank/DDBJ databases">
        <title>The Genome Sequence of Batrachochytrium dendrobatidis JEL423.</title>
        <authorList>
            <consortium name="The Broad Institute Genome Sequencing Platform"/>
            <person name="Birren B."/>
            <person name="Lander E."/>
            <person name="Galagan J."/>
            <person name="Cuomo C."/>
            <person name="Devon K."/>
            <person name="Jaffe D."/>
            <person name="Butler J."/>
            <person name="Alvarez P."/>
            <person name="Gnerre S."/>
            <person name="Grabherr M."/>
            <person name="Kleber M."/>
            <person name="Mauceli E."/>
            <person name="Brockman W."/>
            <person name="Young S."/>
            <person name="LaButti K."/>
            <person name="Sykes S."/>
            <person name="DeCaprio D."/>
            <person name="Crawford M."/>
            <person name="Koehrsen M."/>
            <person name="Engels R."/>
            <person name="Montgomery P."/>
            <person name="Pearson M."/>
            <person name="Howarth C."/>
            <person name="Larson L."/>
            <person name="White J."/>
            <person name="O'Leary S."/>
            <person name="Kodira C."/>
            <person name="Zeng Q."/>
            <person name="Yandava C."/>
            <person name="Alvarado L."/>
            <person name="Longcore J."/>
            <person name="James T."/>
        </authorList>
    </citation>
    <scope>NUCLEOTIDE SEQUENCE [LARGE SCALE GENOMIC DNA]</scope>
    <source>
        <strain evidence="1 2">JEL423</strain>
    </source>
</reference>
<dbReference type="GO" id="GO:0060271">
    <property type="term" value="P:cilium assembly"/>
    <property type="evidence" value="ECO:0007669"/>
    <property type="project" value="TreeGrafter"/>
</dbReference>
<proteinExistence type="predicted"/>
<protein>
    <submittedName>
        <fullName evidence="1">Uncharacterized protein</fullName>
    </submittedName>
</protein>
<organism evidence="1 2">
    <name type="scientific">Batrachochytrium dendrobatidis (strain JEL423)</name>
    <dbReference type="NCBI Taxonomy" id="403673"/>
    <lineage>
        <taxon>Eukaryota</taxon>
        <taxon>Fungi</taxon>
        <taxon>Fungi incertae sedis</taxon>
        <taxon>Chytridiomycota</taxon>
        <taxon>Chytridiomycota incertae sedis</taxon>
        <taxon>Chytridiomycetes</taxon>
        <taxon>Rhizophydiales</taxon>
        <taxon>Rhizophydiales incertae sedis</taxon>
        <taxon>Batrachochytrium</taxon>
    </lineage>
</organism>
<dbReference type="OrthoDB" id="2126411at2759"/>
<dbReference type="GO" id="GO:0031514">
    <property type="term" value="C:motile cilium"/>
    <property type="evidence" value="ECO:0007669"/>
    <property type="project" value="TreeGrafter"/>
</dbReference>
<dbReference type="Proteomes" id="UP000077115">
    <property type="component" value="Unassembled WGS sequence"/>
</dbReference>
<dbReference type="EMBL" id="DS022300">
    <property type="protein sequence ID" value="OAJ37283.1"/>
    <property type="molecule type" value="Genomic_DNA"/>
</dbReference>
<dbReference type="PANTHER" id="PTHR24274">
    <property type="entry name" value="CILIA- AND FLAGELLA-ASSOCIATED PROTEIN 161"/>
    <property type="match status" value="1"/>
</dbReference>
<dbReference type="PANTHER" id="PTHR24274:SF1">
    <property type="entry name" value="CILIA- AND FLAGELLA-ASSOCIATED PROTEIN 161"/>
    <property type="match status" value="1"/>
</dbReference>
<dbReference type="VEuPathDB" id="FungiDB:BDEG_21325"/>
<sequence length="266" mass="30511">MLVPGKVSRRVGNWCEESMLREEKLREFREKIEKGDMGFMKRQRRAEILDQPVALSSTLLFGENMTIKSMFSKGFLTVNTPECYPDLSSKNALPATVSLKDQMDGLDSKARMCFRLERKIDLGPGYDKQPRWGEHIYITIHLPQINAPLYLASKMRSMADFKSAEKQQCYFSFDGDSNAVWKYEWSDAEYRMEMEGTIIEPGTVGVITHLHTGRQLYVDSSSVLRGDFGTEWNVNCEVYKQTPVRSVQNPNHWMFGLASPAKSSQH</sequence>
<evidence type="ECO:0000313" key="2">
    <source>
        <dbReference type="Proteomes" id="UP000077115"/>
    </source>
</evidence>
<name>A0A177WB74_BATDL</name>
<dbReference type="AlphaFoldDB" id="A0A177WB74"/>
<evidence type="ECO:0000313" key="1">
    <source>
        <dbReference type="EMBL" id="OAJ37283.1"/>
    </source>
</evidence>
<reference evidence="1 2" key="2">
    <citation type="submission" date="2016-05" db="EMBL/GenBank/DDBJ databases">
        <title>Lineage-specific infection strategies underlie the spectrum of fungal disease in amphibians.</title>
        <authorList>
            <person name="Cuomo C.A."/>
            <person name="Farrer R.A."/>
            <person name="James T."/>
            <person name="Longcore J."/>
            <person name="Birren B."/>
        </authorList>
    </citation>
    <scope>NUCLEOTIDE SEQUENCE [LARGE SCALE GENOMIC DNA]</scope>
    <source>
        <strain evidence="1 2">JEL423</strain>
    </source>
</reference>
<dbReference type="Pfam" id="PF24569">
    <property type="entry name" value="CFAP161"/>
    <property type="match status" value="1"/>
</dbReference>
<accession>A0A177WB74</accession>
<dbReference type="InterPro" id="IPR055325">
    <property type="entry name" value="CF161"/>
</dbReference>
<dbReference type="STRING" id="403673.A0A177WB74"/>
<gene>
    <name evidence="1" type="ORF">BDEG_21325</name>
</gene>